<name>A0A2P2PB83_RHIMU</name>
<proteinExistence type="predicted"/>
<accession>A0A2P2PB83</accession>
<sequence length="49" mass="5484">MAWSARDCSFWPRLLSSCLQAYSCGAHLIRRLILSLSLSLLSSVSLNEK</sequence>
<evidence type="ECO:0000313" key="1">
    <source>
        <dbReference type="EMBL" id="MBX52016.1"/>
    </source>
</evidence>
<organism evidence="1">
    <name type="scientific">Rhizophora mucronata</name>
    <name type="common">Asiatic mangrove</name>
    <dbReference type="NCBI Taxonomy" id="61149"/>
    <lineage>
        <taxon>Eukaryota</taxon>
        <taxon>Viridiplantae</taxon>
        <taxon>Streptophyta</taxon>
        <taxon>Embryophyta</taxon>
        <taxon>Tracheophyta</taxon>
        <taxon>Spermatophyta</taxon>
        <taxon>Magnoliopsida</taxon>
        <taxon>eudicotyledons</taxon>
        <taxon>Gunneridae</taxon>
        <taxon>Pentapetalae</taxon>
        <taxon>rosids</taxon>
        <taxon>fabids</taxon>
        <taxon>Malpighiales</taxon>
        <taxon>Rhizophoraceae</taxon>
        <taxon>Rhizophora</taxon>
    </lineage>
</organism>
<dbReference type="EMBL" id="GGEC01071532">
    <property type="protein sequence ID" value="MBX52016.1"/>
    <property type="molecule type" value="Transcribed_RNA"/>
</dbReference>
<protein>
    <submittedName>
        <fullName evidence="1">Uncharacterized protein</fullName>
    </submittedName>
</protein>
<dbReference type="AlphaFoldDB" id="A0A2P2PB83"/>
<reference evidence="1" key="1">
    <citation type="submission" date="2018-02" db="EMBL/GenBank/DDBJ databases">
        <title>Rhizophora mucronata_Transcriptome.</title>
        <authorList>
            <person name="Meera S.P."/>
            <person name="Sreeshan A."/>
            <person name="Augustine A."/>
        </authorList>
    </citation>
    <scope>NUCLEOTIDE SEQUENCE</scope>
    <source>
        <tissue evidence="1">Leaf</tissue>
    </source>
</reference>